<dbReference type="Pfam" id="PF04252">
    <property type="entry name" value="SFM1-like"/>
    <property type="match status" value="1"/>
</dbReference>
<protein>
    <recommendedName>
        <fullName evidence="3">DUF431-domain-containing protein</fullName>
    </recommendedName>
</protein>
<reference evidence="1" key="1">
    <citation type="submission" date="2020-05" db="EMBL/GenBank/DDBJ databases">
        <title>Phylogenomic resolution of chytrid fungi.</title>
        <authorList>
            <person name="Stajich J.E."/>
            <person name="Amses K."/>
            <person name="Simmons R."/>
            <person name="Seto K."/>
            <person name="Myers J."/>
            <person name="Bonds A."/>
            <person name="Quandt C.A."/>
            <person name="Barry K."/>
            <person name="Liu P."/>
            <person name="Grigoriev I."/>
            <person name="Longcore J.E."/>
            <person name="James T.Y."/>
        </authorList>
    </citation>
    <scope>NUCLEOTIDE SEQUENCE</scope>
    <source>
        <strain evidence="1">PLAUS21</strain>
    </source>
</reference>
<evidence type="ECO:0000313" key="2">
    <source>
        <dbReference type="Proteomes" id="UP001210925"/>
    </source>
</evidence>
<dbReference type="AlphaFoldDB" id="A0AAD5Y4U9"/>
<accession>A0AAD5Y4U9</accession>
<dbReference type="PANTHER" id="PTHR35517:SF1">
    <property type="entry name" value="PROTEIN ARGININE N-METHYLTRANSFERASE SFM1"/>
    <property type="match status" value="1"/>
</dbReference>
<name>A0AAD5Y4U9_9FUNG</name>
<dbReference type="GO" id="GO:0035241">
    <property type="term" value="F:protein-arginine omega-N monomethyltransferase activity"/>
    <property type="evidence" value="ECO:0007669"/>
    <property type="project" value="TreeGrafter"/>
</dbReference>
<organism evidence="1 2">
    <name type="scientific">Boothiomyces macroporosus</name>
    <dbReference type="NCBI Taxonomy" id="261099"/>
    <lineage>
        <taxon>Eukaryota</taxon>
        <taxon>Fungi</taxon>
        <taxon>Fungi incertae sedis</taxon>
        <taxon>Chytridiomycota</taxon>
        <taxon>Chytridiomycota incertae sedis</taxon>
        <taxon>Chytridiomycetes</taxon>
        <taxon>Rhizophydiales</taxon>
        <taxon>Terramycetaceae</taxon>
        <taxon>Boothiomyces</taxon>
    </lineage>
</organism>
<gene>
    <name evidence="1" type="ORF">HK103_001578</name>
</gene>
<dbReference type="PANTHER" id="PTHR35517">
    <property type="entry name" value="PROTEIN ARGININE N-METHYLTRANSFERASE SFM1"/>
    <property type="match status" value="1"/>
</dbReference>
<dbReference type="EMBL" id="JADGKB010000142">
    <property type="protein sequence ID" value="KAJ3252411.1"/>
    <property type="molecule type" value="Genomic_DNA"/>
</dbReference>
<proteinExistence type="predicted"/>
<keyword evidence="2" id="KW-1185">Reference proteome</keyword>
<dbReference type="InterPro" id="IPR007364">
    <property type="entry name" value="SFM1-like"/>
</dbReference>
<sequence length="185" mass="21189">MKQFTYVIEHMEPEITGWPELEYKNMLKHVKLHLSHLDPNLKNNMPESLKGAQVSTDSVSEWPKEVQQRVLLLDPASPHELSPEDAENYDYLLFGGILGDDPPQDRTKHLGPKQMTTDTAVLVSQRVLEHGIKLSDLEFVDFPEIPLGKKQTVELPFRYLVENGKPKLPDGLLDLLRKQNDEPLF</sequence>
<dbReference type="CDD" id="cd18090">
    <property type="entry name" value="Arginine_MT_Sfm1"/>
    <property type="match status" value="1"/>
</dbReference>
<evidence type="ECO:0008006" key="3">
    <source>
        <dbReference type="Google" id="ProtNLM"/>
    </source>
</evidence>
<comment type="caution">
    <text evidence="1">The sequence shown here is derived from an EMBL/GenBank/DDBJ whole genome shotgun (WGS) entry which is preliminary data.</text>
</comment>
<evidence type="ECO:0000313" key="1">
    <source>
        <dbReference type="EMBL" id="KAJ3252411.1"/>
    </source>
</evidence>
<dbReference type="Proteomes" id="UP001210925">
    <property type="component" value="Unassembled WGS sequence"/>
</dbReference>